<dbReference type="PROSITE" id="PS00086">
    <property type="entry name" value="CYTOCHROME_P450"/>
    <property type="match status" value="1"/>
</dbReference>
<sequence length="588" mass="66911">TGGNIYSCVTVGLLLVVSAFNPQLCVEVYRNMSQILGTLNVVALSLCVYLITGKTGNNAGAHKKETETSIVYEFFMGSELHPRLLGMDVKQLTSPRLGNMMWQLFNIIFFIAGWKLNGFDSGHFVNVLLQTVHIYKAFHMENYYFSMFEMMEDCAGYYLCWGSLSLLSSYDIGHVNRASGYKFLEGFDGLAFSNGNRWQSLKKLIAPAFHFKSVDYKISTFNTHSKTLVRKLEVLFSGNGKLVAHPITKLLGSYSVQSVVDSVITLPGSCNEVDADRFVTNFKRYTEILCYRILHPWLTIGFIWKFHPLSTEFDAAIKGMNSFADLLIMNHMAKVSTEGKEVNNATLDEKETNCLISQMLQVNASFKEILTEVTTMLFAHESNTLSLLYFLLMLALHPEHQEKCREEVDQIFNDEALNFNDLSELKYMEKCFLETLRLLPPVFMFGRQLESPLCLKNNITLPPGTNVYVCPLAMHKDEKYFPNPEAFNPDRFLPGECQQRHQYAFSPFSAGPRVCPGMKPAILSIKILVAKILHKFEITSDVKMESFKFRFTLTMSPEIEPTFVFKPRNNCLTFGTYTNTYQSYSSNC</sequence>
<keyword evidence="4 8" id="KW-0479">Metal-binding</keyword>
<dbReference type="GO" id="GO:0016020">
    <property type="term" value="C:membrane"/>
    <property type="evidence" value="ECO:0007669"/>
    <property type="project" value="InterPro"/>
</dbReference>
<keyword evidence="7 9" id="KW-0503">Monooxygenase</keyword>
<dbReference type="Pfam" id="PF00067">
    <property type="entry name" value="p450"/>
    <property type="match status" value="1"/>
</dbReference>
<dbReference type="GO" id="GO:0016628">
    <property type="term" value="F:oxidoreductase activity, acting on the CH-CH group of donors, NAD or NADP as acceptor"/>
    <property type="evidence" value="ECO:0007669"/>
    <property type="project" value="InterPro"/>
</dbReference>
<feature type="non-terminal residue" evidence="10">
    <location>
        <position position="1"/>
    </location>
</feature>
<dbReference type="InterPro" id="IPR001128">
    <property type="entry name" value="Cyt_P450"/>
</dbReference>
<protein>
    <submittedName>
        <fullName evidence="10">Putative cytochrome P450 4aa1</fullName>
    </submittedName>
</protein>
<comment type="similarity">
    <text evidence="2 9">Belongs to the cytochrome P450 family.</text>
</comment>
<dbReference type="GO" id="GO:0005506">
    <property type="term" value="F:iron ion binding"/>
    <property type="evidence" value="ECO:0007669"/>
    <property type="project" value="InterPro"/>
</dbReference>
<dbReference type="EMBL" id="LJIJ01000970">
    <property type="protein sequence ID" value="ODM93489.1"/>
    <property type="molecule type" value="Genomic_DNA"/>
</dbReference>
<evidence type="ECO:0000256" key="5">
    <source>
        <dbReference type="ARBA" id="ARBA00023002"/>
    </source>
</evidence>
<dbReference type="InterPro" id="IPR001171">
    <property type="entry name" value="ERG24_DHCR-like"/>
</dbReference>
<dbReference type="STRING" id="48709.A0A1D2MKE0"/>
<dbReference type="GO" id="GO:0020037">
    <property type="term" value="F:heme binding"/>
    <property type="evidence" value="ECO:0007669"/>
    <property type="project" value="InterPro"/>
</dbReference>
<reference evidence="10 11" key="1">
    <citation type="journal article" date="2016" name="Genome Biol. Evol.">
        <title>Gene Family Evolution Reflects Adaptation to Soil Environmental Stressors in the Genome of the Collembolan Orchesella cincta.</title>
        <authorList>
            <person name="Faddeeva-Vakhrusheva A."/>
            <person name="Derks M.F."/>
            <person name="Anvar S.Y."/>
            <person name="Agamennone V."/>
            <person name="Suring W."/>
            <person name="Smit S."/>
            <person name="van Straalen N.M."/>
            <person name="Roelofs D."/>
        </authorList>
    </citation>
    <scope>NUCLEOTIDE SEQUENCE [LARGE SCALE GENOMIC DNA]</scope>
    <source>
        <tissue evidence="10">Mixed pool</tissue>
    </source>
</reference>
<dbReference type="PRINTS" id="PR00463">
    <property type="entry name" value="EP450I"/>
</dbReference>
<dbReference type="PANTHER" id="PTHR24291">
    <property type="entry name" value="CYTOCHROME P450 FAMILY 4"/>
    <property type="match status" value="1"/>
</dbReference>
<dbReference type="AlphaFoldDB" id="A0A1D2MKE0"/>
<dbReference type="OrthoDB" id="1470350at2759"/>
<dbReference type="InterPro" id="IPR036396">
    <property type="entry name" value="Cyt_P450_sf"/>
</dbReference>
<evidence type="ECO:0000256" key="3">
    <source>
        <dbReference type="ARBA" id="ARBA00022617"/>
    </source>
</evidence>
<evidence type="ECO:0000256" key="9">
    <source>
        <dbReference type="RuleBase" id="RU000461"/>
    </source>
</evidence>
<proteinExistence type="inferred from homology"/>
<evidence type="ECO:0000256" key="8">
    <source>
        <dbReference type="PIRSR" id="PIRSR602401-1"/>
    </source>
</evidence>
<feature type="binding site" description="axial binding residue" evidence="8">
    <location>
        <position position="515"/>
    </location>
    <ligand>
        <name>heme</name>
        <dbReference type="ChEBI" id="CHEBI:30413"/>
    </ligand>
    <ligandPart>
        <name>Fe</name>
        <dbReference type="ChEBI" id="CHEBI:18248"/>
    </ligandPart>
</feature>
<evidence type="ECO:0000256" key="2">
    <source>
        <dbReference type="ARBA" id="ARBA00010617"/>
    </source>
</evidence>
<accession>A0A1D2MKE0</accession>
<comment type="cofactor">
    <cofactor evidence="1 8">
        <name>heme</name>
        <dbReference type="ChEBI" id="CHEBI:30413"/>
    </cofactor>
</comment>
<dbReference type="Gene3D" id="1.10.630.10">
    <property type="entry name" value="Cytochrome P450"/>
    <property type="match status" value="1"/>
</dbReference>
<evidence type="ECO:0000256" key="1">
    <source>
        <dbReference type="ARBA" id="ARBA00001971"/>
    </source>
</evidence>
<dbReference type="Proteomes" id="UP000094527">
    <property type="component" value="Unassembled WGS sequence"/>
</dbReference>
<name>A0A1D2MKE0_ORCCI</name>
<gene>
    <name evidence="10" type="ORF">Ocin01_13194</name>
</gene>
<dbReference type="SUPFAM" id="SSF48264">
    <property type="entry name" value="Cytochrome P450"/>
    <property type="match status" value="1"/>
</dbReference>
<evidence type="ECO:0000256" key="6">
    <source>
        <dbReference type="ARBA" id="ARBA00023004"/>
    </source>
</evidence>
<dbReference type="InterPro" id="IPR017972">
    <property type="entry name" value="Cyt_P450_CS"/>
</dbReference>
<evidence type="ECO:0000313" key="11">
    <source>
        <dbReference type="Proteomes" id="UP000094527"/>
    </source>
</evidence>
<evidence type="ECO:0000256" key="4">
    <source>
        <dbReference type="ARBA" id="ARBA00022723"/>
    </source>
</evidence>
<keyword evidence="3 8" id="KW-0349">Heme</keyword>
<keyword evidence="5 9" id="KW-0560">Oxidoreductase</keyword>
<organism evidence="10 11">
    <name type="scientific">Orchesella cincta</name>
    <name type="common">Springtail</name>
    <name type="synonym">Podura cincta</name>
    <dbReference type="NCBI Taxonomy" id="48709"/>
    <lineage>
        <taxon>Eukaryota</taxon>
        <taxon>Metazoa</taxon>
        <taxon>Ecdysozoa</taxon>
        <taxon>Arthropoda</taxon>
        <taxon>Hexapoda</taxon>
        <taxon>Collembola</taxon>
        <taxon>Entomobryomorpha</taxon>
        <taxon>Entomobryoidea</taxon>
        <taxon>Orchesellidae</taxon>
        <taxon>Orchesellinae</taxon>
        <taxon>Orchesella</taxon>
    </lineage>
</organism>
<keyword evidence="11" id="KW-1185">Reference proteome</keyword>
<comment type="caution">
    <text evidence="10">The sequence shown here is derived from an EMBL/GenBank/DDBJ whole genome shotgun (WGS) entry which is preliminary data.</text>
</comment>
<dbReference type="InterPro" id="IPR050196">
    <property type="entry name" value="Cytochrome_P450_Monoox"/>
</dbReference>
<dbReference type="GO" id="GO:0016126">
    <property type="term" value="P:sterol biosynthetic process"/>
    <property type="evidence" value="ECO:0007669"/>
    <property type="project" value="InterPro"/>
</dbReference>
<keyword evidence="6 8" id="KW-0408">Iron</keyword>
<evidence type="ECO:0000313" key="10">
    <source>
        <dbReference type="EMBL" id="ODM93489.1"/>
    </source>
</evidence>
<dbReference type="InterPro" id="IPR002401">
    <property type="entry name" value="Cyt_P450_E_grp-I"/>
</dbReference>
<dbReference type="Pfam" id="PF01222">
    <property type="entry name" value="ERG4_ERG24"/>
    <property type="match status" value="1"/>
</dbReference>
<dbReference type="GO" id="GO:0004497">
    <property type="term" value="F:monooxygenase activity"/>
    <property type="evidence" value="ECO:0007669"/>
    <property type="project" value="UniProtKB-KW"/>
</dbReference>
<dbReference type="PANTHER" id="PTHR24291:SF201">
    <property type="entry name" value="CYTOCHROME P450, FAMILY 4, SUBFAMILY B, POLYPEPTIDE 7"/>
    <property type="match status" value="1"/>
</dbReference>
<dbReference type="GO" id="GO:0016705">
    <property type="term" value="F:oxidoreductase activity, acting on paired donors, with incorporation or reduction of molecular oxygen"/>
    <property type="evidence" value="ECO:0007669"/>
    <property type="project" value="InterPro"/>
</dbReference>
<evidence type="ECO:0000256" key="7">
    <source>
        <dbReference type="ARBA" id="ARBA00023033"/>
    </source>
</evidence>